<organism evidence="2">
    <name type="scientific">Magnetospirillum gryphiswaldense</name>
    <dbReference type="NCBI Taxonomy" id="55518"/>
    <lineage>
        <taxon>Bacteria</taxon>
        <taxon>Pseudomonadati</taxon>
        <taxon>Pseudomonadota</taxon>
        <taxon>Alphaproteobacteria</taxon>
        <taxon>Rhodospirillales</taxon>
        <taxon>Rhodospirillaceae</taxon>
        <taxon>Magnetospirillum</taxon>
    </lineage>
</organism>
<gene>
    <name evidence="2" type="ORF">MGR_0384</name>
</gene>
<proteinExistence type="predicted"/>
<protein>
    <submittedName>
        <fullName evidence="2">Uncharacterized protein</fullName>
    </submittedName>
</protein>
<feature type="coiled-coil region" evidence="1">
    <location>
        <begin position="7"/>
        <end position="51"/>
    </location>
</feature>
<evidence type="ECO:0000313" key="2">
    <source>
        <dbReference type="EMBL" id="CAM76348.1"/>
    </source>
</evidence>
<sequence>MAEPTRAELIEELRERARKAEERERAERDRAERYERELAELRQRHDDLTTRLLPPPNGKPGLFRRLFGG</sequence>
<dbReference type="EMBL" id="CU459003">
    <property type="protein sequence ID" value="CAM76348.1"/>
    <property type="molecule type" value="Genomic_DNA"/>
</dbReference>
<accession>A4U0E1</accession>
<keyword evidence="1" id="KW-0175">Coiled coil</keyword>
<evidence type="ECO:0000256" key="1">
    <source>
        <dbReference type="SAM" id="Coils"/>
    </source>
</evidence>
<reference evidence="2" key="1">
    <citation type="journal article" date="2007" name="J. Bacteriol.">
        <title>Comparative genome analysis of four magnetotactic bacteria reveals a complex set of group-specific genes implicated in magnetosome biomineralization and function.</title>
        <authorList>
            <person name="Richter M."/>
            <person name="Kube M."/>
            <person name="Bazylinski D.A."/>
            <person name="Lombardot T."/>
            <person name="Gloeckner F.O."/>
            <person name="Reinhardt R."/>
            <person name="Schueler D."/>
        </authorList>
    </citation>
    <scope>NUCLEOTIDE SEQUENCE</scope>
    <source>
        <strain evidence="2">MSR-1</strain>
    </source>
</reference>
<name>A4U0E1_9PROT</name>
<dbReference type="AlphaFoldDB" id="A4U0E1"/>